<organism evidence="1 2">
    <name type="scientific">Gymnopus androsaceus JB14</name>
    <dbReference type="NCBI Taxonomy" id="1447944"/>
    <lineage>
        <taxon>Eukaryota</taxon>
        <taxon>Fungi</taxon>
        <taxon>Dikarya</taxon>
        <taxon>Basidiomycota</taxon>
        <taxon>Agaricomycotina</taxon>
        <taxon>Agaricomycetes</taxon>
        <taxon>Agaricomycetidae</taxon>
        <taxon>Agaricales</taxon>
        <taxon>Marasmiineae</taxon>
        <taxon>Omphalotaceae</taxon>
        <taxon>Gymnopus</taxon>
    </lineage>
</organism>
<evidence type="ECO:0000313" key="2">
    <source>
        <dbReference type="Proteomes" id="UP000799118"/>
    </source>
</evidence>
<dbReference type="EMBL" id="ML769490">
    <property type="protein sequence ID" value="KAE9397930.1"/>
    <property type="molecule type" value="Genomic_DNA"/>
</dbReference>
<gene>
    <name evidence="1" type="ORF">BT96DRAFT_48849</name>
</gene>
<accession>A0A6A4HJP6</accession>
<proteinExistence type="predicted"/>
<reference evidence="1" key="1">
    <citation type="journal article" date="2019" name="Environ. Microbiol.">
        <title>Fungal ecological strategies reflected in gene transcription - a case study of two litter decomposers.</title>
        <authorList>
            <person name="Barbi F."/>
            <person name="Kohler A."/>
            <person name="Barry K."/>
            <person name="Baskaran P."/>
            <person name="Daum C."/>
            <person name="Fauchery L."/>
            <person name="Ihrmark K."/>
            <person name="Kuo A."/>
            <person name="LaButti K."/>
            <person name="Lipzen A."/>
            <person name="Morin E."/>
            <person name="Grigoriev I.V."/>
            <person name="Henrissat B."/>
            <person name="Lindahl B."/>
            <person name="Martin F."/>
        </authorList>
    </citation>
    <scope>NUCLEOTIDE SEQUENCE</scope>
    <source>
        <strain evidence="1">JB14</strain>
    </source>
</reference>
<evidence type="ECO:0000313" key="1">
    <source>
        <dbReference type="EMBL" id="KAE9397930.1"/>
    </source>
</evidence>
<keyword evidence="2" id="KW-1185">Reference proteome</keyword>
<protein>
    <submittedName>
        <fullName evidence="1">Uncharacterized protein</fullName>
    </submittedName>
</protein>
<dbReference type="AlphaFoldDB" id="A0A6A4HJP6"/>
<sequence>MNIDATRQCVSVAWVCSRDPFRSPYIEIRPFFCLCSEPHPSRFIVLKCPTPPLPLVTTILALGPTLRVTTTARATTEMGPTRTIIQTVMGAITTPTPMDLHITIPGVVTLNTTLPAASLTAAVATTARSNPKFNQ</sequence>
<dbReference type="Proteomes" id="UP000799118">
    <property type="component" value="Unassembled WGS sequence"/>
</dbReference>
<name>A0A6A4HJP6_9AGAR</name>